<comment type="caution">
    <text evidence="6">The sequence shown here is derived from an EMBL/GenBank/DDBJ whole genome shotgun (WGS) entry which is preliminary data.</text>
</comment>
<accession>A0A4R1K3D8</accession>
<protein>
    <recommendedName>
        <fullName evidence="5">CENP-V/GFA domain-containing protein</fullName>
    </recommendedName>
</protein>
<sequence>MKHTLETYKGSCLCKEISFEVHGFEQHIAHCHCSMCRKFHGSAYGTLAKVHELTWLSGKELLKEYVAPNGTTRTFCSHCGSSIGFRSKGCSLSEIELALALFDEDIPVQIDAHIFTDYKSNWDEITSALPQYQEGRKLPD</sequence>
<evidence type="ECO:0000256" key="3">
    <source>
        <dbReference type="ARBA" id="ARBA00022833"/>
    </source>
</evidence>
<dbReference type="EMBL" id="SMGD01000011">
    <property type="protein sequence ID" value="TCK58608.1"/>
    <property type="molecule type" value="Genomic_DNA"/>
</dbReference>
<evidence type="ECO:0000313" key="6">
    <source>
        <dbReference type="EMBL" id="TCK58608.1"/>
    </source>
</evidence>
<dbReference type="SUPFAM" id="SSF51316">
    <property type="entry name" value="Mss4-like"/>
    <property type="match status" value="1"/>
</dbReference>
<keyword evidence="4" id="KW-0456">Lyase</keyword>
<gene>
    <name evidence="6" type="ORF">EV690_0739</name>
</gene>
<dbReference type="InterPro" id="IPR006913">
    <property type="entry name" value="CENP-V/GFA"/>
</dbReference>
<evidence type="ECO:0000256" key="1">
    <source>
        <dbReference type="ARBA" id="ARBA00005495"/>
    </source>
</evidence>
<dbReference type="PROSITE" id="PS51891">
    <property type="entry name" value="CENP_V_GFA"/>
    <property type="match status" value="1"/>
</dbReference>
<comment type="similarity">
    <text evidence="1">Belongs to the Gfa family.</text>
</comment>
<dbReference type="PANTHER" id="PTHR33337">
    <property type="entry name" value="GFA DOMAIN-CONTAINING PROTEIN"/>
    <property type="match status" value="1"/>
</dbReference>
<evidence type="ECO:0000313" key="7">
    <source>
        <dbReference type="Proteomes" id="UP000295565"/>
    </source>
</evidence>
<dbReference type="OrthoDB" id="9786619at2"/>
<evidence type="ECO:0000256" key="4">
    <source>
        <dbReference type="ARBA" id="ARBA00023239"/>
    </source>
</evidence>
<feature type="domain" description="CENP-V/GFA" evidence="5">
    <location>
        <begin position="8"/>
        <end position="123"/>
    </location>
</feature>
<keyword evidence="2" id="KW-0479">Metal-binding</keyword>
<evidence type="ECO:0000259" key="5">
    <source>
        <dbReference type="PROSITE" id="PS51891"/>
    </source>
</evidence>
<dbReference type="InterPro" id="IPR011057">
    <property type="entry name" value="Mss4-like_sf"/>
</dbReference>
<proteinExistence type="inferred from homology"/>
<evidence type="ECO:0000256" key="2">
    <source>
        <dbReference type="ARBA" id="ARBA00022723"/>
    </source>
</evidence>
<dbReference type="PANTHER" id="PTHR33337:SF40">
    <property type="entry name" value="CENP-V_GFA DOMAIN-CONTAINING PROTEIN-RELATED"/>
    <property type="match status" value="1"/>
</dbReference>
<reference evidence="6 7" key="1">
    <citation type="submission" date="2019-03" db="EMBL/GenBank/DDBJ databases">
        <title>Genomic Encyclopedia of Type Strains, Phase IV (KMG-IV): sequencing the most valuable type-strain genomes for metagenomic binning, comparative biology and taxonomic classification.</title>
        <authorList>
            <person name="Goeker M."/>
        </authorList>
    </citation>
    <scope>NUCLEOTIDE SEQUENCE [LARGE SCALE GENOMIC DNA]</scope>
    <source>
        <strain evidence="6 7">DSM 18577</strain>
    </source>
</reference>
<keyword evidence="3" id="KW-0862">Zinc</keyword>
<dbReference type="AlphaFoldDB" id="A0A4R1K3D8"/>
<dbReference type="GO" id="GO:0046872">
    <property type="term" value="F:metal ion binding"/>
    <property type="evidence" value="ECO:0007669"/>
    <property type="project" value="UniProtKB-KW"/>
</dbReference>
<dbReference type="Gene3D" id="3.90.1590.10">
    <property type="entry name" value="glutathione-dependent formaldehyde- activating enzyme (gfa)"/>
    <property type="match status" value="1"/>
</dbReference>
<dbReference type="GO" id="GO:0016846">
    <property type="term" value="F:carbon-sulfur lyase activity"/>
    <property type="evidence" value="ECO:0007669"/>
    <property type="project" value="InterPro"/>
</dbReference>
<dbReference type="Proteomes" id="UP000295565">
    <property type="component" value="Unassembled WGS sequence"/>
</dbReference>
<name>A0A4R1K3D8_9GAMM</name>
<organism evidence="6 7">
    <name type="scientific">Celerinatantimonas diazotrophica</name>
    <dbReference type="NCBI Taxonomy" id="412034"/>
    <lineage>
        <taxon>Bacteria</taxon>
        <taxon>Pseudomonadati</taxon>
        <taxon>Pseudomonadota</taxon>
        <taxon>Gammaproteobacteria</taxon>
        <taxon>Celerinatantimonadaceae</taxon>
        <taxon>Celerinatantimonas</taxon>
    </lineage>
</organism>
<keyword evidence="7" id="KW-1185">Reference proteome</keyword>
<dbReference type="Pfam" id="PF04828">
    <property type="entry name" value="GFA"/>
    <property type="match status" value="1"/>
</dbReference>